<feature type="transmembrane region" description="Helical" evidence="10">
    <location>
        <begin position="302"/>
        <end position="325"/>
    </location>
</feature>
<keyword evidence="5 10" id="KW-1133">Transmembrane helix</keyword>
<dbReference type="GO" id="GO:0098719">
    <property type="term" value="P:sodium ion import across plasma membrane"/>
    <property type="evidence" value="ECO:0007669"/>
    <property type="project" value="TreeGrafter"/>
</dbReference>
<feature type="transmembrane region" description="Helical" evidence="10">
    <location>
        <begin position="262"/>
        <end position="282"/>
    </location>
</feature>
<protein>
    <submittedName>
        <fullName evidence="12">Sodium/proton antiporter, CPA1 family</fullName>
    </submittedName>
</protein>
<feature type="transmembrane region" description="Helical" evidence="10">
    <location>
        <begin position="375"/>
        <end position="396"/>
    </location>
</feature>
<organism evidence="12 13">
    <name type="scientific">Streptoalloteichus hindustanus</name>
    <dbReference type="NCBI Taxonomy" id="2017"/>
    <lineage>
        <taxon>Bacteria</taxon>
        <taxon>Bacillati</taxon>
        <taxon>Actinomycetota</taxon>
        <taxon>Actinomycetes</taxon>
        <taxon>Pseudonocardiales</taxon>
        <taxon>Pseudonocardiaceae</taxon>
        <taxon>Streptoalloteichus</taxon>
    </lineage>
</organism>
<accession>A0A1M4V7A3</accession>
<evidence type="ECO:0000256" key="3">
    <source>
        <dbReference type="ARBA" id="ARBA00022475"/>
    </source>
</evidence>
<dbReference type="GO" id="GO:0005886">
    <property type="term" value="C:plasma membrane"/>
    <property type="evidence" value="ECO:0007669"/>
    <property type="project" value="UniProtKB-SubCell"/>
</dbReference>
<evidence type="ECO:0000256" key="9">
    <source>
        <dbReference type="ARBA" id="ARBA00023201"/>
    </source>
</evidence>
<keyword evidence="2" id="KW-0813">Transport</keyword>
<evidence type="ECO:0000259" key="11">
    <source>
        <dbReference type="Pfam" id="PF00999"/>
    </source>
</evidence>
<dbReference type="AlphaFoldDB" id="A0A1M4V7A3"/>
<dbReference type="EMBL" id="FQVN01000001">
    <property type="protein sequence ID" value="SHE64743.1"/>
    <property type="molecule type" value="Genomic_DNA"/>
</dbReference>
<keyword evidence="13" id="KW-1185">Reference proteome</keyword>
<evidence type="ECO:0000256" key="4">
    <source>
        <dbReference type="ARBA" id="ARBA00022692"/>
    </source>
</evidence>
<keyword evidence="4 10" id="KW-0812">Transmembrane</keyword>
<dbReference type="InterPro" id="IPR018422">
    <property type="entry name" value="Cation/H_exchanger_CPA1"/>
</dbReference>
<feature type="transmembrane region" description="Helical" evidence="10">
    <location>
        <begin position="183"/>
        <end position="205"/>
    </location>
</feature>
<evidence type="ECO:0000256" key="6">
    <source>
        <dbReference type="ARBA" id="ARBA00023053"/>
    </source>
</evidence>
<feature type="domain" description="Cation/H+ exchanger transmembrane" evidence="11">
    <location>
        <begin position="11"/>
        <end position="397"/>
    </location>
</feature>
<evidence type="ECO:0000313" key="13">
    <source>
        <dbReference type="Proteomes" id="UP000184501"/>
    </source>
</evidence>
<sequence length="523" mass="54178">MNHVQLLFLAVAALVVAFPLAERLTVPHPVLLTGIGLGCALVPGLPGISLDPELILPTLLPPLLFTAAQKTSVGHLTAHLRSISSLAVALVVVSAVAAAAVVTAALPQVPWPLALAVGAATAPPDPVAATAVAGRLGLPHRVVSVVEGEGLVNDASSLVLYHVALTSAAAGSAVSWAEVAGGFGYGVLAGLAVGGVVAWLATALLRRVREPVLEGAFTVVLPFGAYLGAEAVHASGVLAVVVVGLVMGQRSYAVVTAGGRVVAWAFWETVELLLTAVAFVVVGLELRPVLADAGPRLGRTLAVGLAVAVVLVLVRLLWMVTAGALGRPRGRAGRTAPENWREGVVMGWAGMRGVVTIAAALGLPAEVPARGELVLVGFVAVLGTLVLPGVTLPVVVRLLRVGGAEDQDATREVTVRVVRAVLDRVDDLRASGAVDERSAARLRSVLHHLVVGLSPGGQDDPRLREGWRHARRRREVGQELMAAAQEEALRLRLDERVDPRAVDRVLHRIDATLVAGPQMPPFP</sequence>
<feature type="transmembrane region" description="Helical" evidence="10">
    <location>
        <begin position="83"/>
        <end position="106"/>
    </location>
</feature>
<keyword evidence="9" id="KW-0739">Sodium transport</keyword>
<name>A0A1M4V7A3_STRHI</name>
<gene>
    <name evidence="12" type="ORF">SAMN05444320_101664</name>
</gene>
<dbReference type="STRING" id="2017.SAMN05444320_101664"/>
<evidence type="ECO:0000256" key="10">
    <source>
        <dbReference type="SAM" id="Phobius"/>
    </source>
</evidence>
<keyword evidence="7" id="KW-0406">Ion transport</keyword>
<evidence type="ECO:0000313" key="12">
    <source>
        <dbReference type="EMBL" id="SHE64743.1"/>
    </source>
</evidence>
<evidence type="ECO:0000256" key="8">
    <source>
        <dbReference type="ARBA" id="ARBA00023136"/>
    </source>
</evidence>
<dbReference type="PANTHER" id="PTHR10110">
    <property type="entry name" value="SODIUM/HYDROGEN EXCHANGER"/>
    <property type="match status" value="1"/>
</dbReference>
<proteinExistence type="predicted"/>
<evidence type="ECO:0000256" key="1">
    <source>
        <dbReference type="ARBA" id="ARBA00004651"/>
    </source>
</evidence>
<dbReference type="GO" id="GO:0015386">
    <property type="term" value="F:potassium:proton antiporter activity"/>
    <property type="evidence" value="ECO:0007669"/>
    <property type="project" value="TreeGrafter"/>
</dbReference>
<evidence type="ECO:0000256" key="2">
    <source>
        <dbReference type="ARBA" id="ARBA00022448"/>
    </source>
</evidence>
<dbReference type="GO" id="GO:0051453">
    <property type="term" value="P:regulation of intracellular pH"/>
    <property type="evidence" value="ECO:0007669"/>
    <property type="project" value="TreeGrafter"/>
</dbReference>
<feature type="transmembrane region" description="Helical" evidence="10">
    <location>
        <begin position="158"/>
        <end position="177"/>
    </location>
</feature>
<evidence type="ECO:0000256" key="7">
    <source>
        <dbReference type="ARBA" id="ARBA00023065"/>
    </source>
</evidence>
<dbReference type="GO" id="GO:0015385">
    <property type="term" value="F:sodium:proton antiporter activity"/>
    <property type="evidence" value="ECO:0007669"/>
    <property type="project" value="InterPro"/>
</dbReference>
<dbReference type="Proteomes" id="UP000184501">
    <property type="component" value="Unassembled WGS sequence"/>
</dbReference>
<dbReference type="OrthoDB" id="57886at2"/>
<dbReference type="PANTHER" id="PTHR10110:SF86">
    <property type="entry name" value="SODIUM_HYDROGEN EXCHANGER 7"/>
    <property type="match status" value="1"/>
</dbReference>
<feature type="transmembrane region" description="Helical" evidence="10">
    <location>
        <begin position="345"/>
        <end position="363"/>
    </location>
</feature>
<dbReference type="Pfam" id="PF00999">
    <property type="entry name" value="Na_H_Exchanger"/>
    <property type="match status" value="1"/>
</dbReference>
<keyword evidence="3" id="KW-1003">Cell membrane</keyword>
<feature type="transmembrane region" description="Helical" evidence="10">
    <location>
        <begin position="235"/>
        <end position="255"/>
    </location>
</feature>
<dbReference type="Gene3D" id="6.10.140.1330">
    <property type="match status" value="1"/>
</dbReference>
<reference evidence="12 13" key="1">
    <citation type="submission" date="2016-11" db="EMBL/GenBank/DDBJ databases">
        <authorList>
            <person name="Jaros S."/>
            <person name="Januszkiewicz K."/>
            <person name="Wedrychowicz H."/>
        </authorList>
    </citation>
    <scope>NUCLEOTIDE SEQUENCE [LARGE SCALE GENOMIC DNA]</scope>
    <source>
        <strain evidence="12 13">DSM 44523</strain>
    </source>
</reference>
<keyword evidence="8 10" id="KW-0472">Membrane</keyword>
<evidence type="ECO:0000256" key="5">
    <source>
        <dbReference type="ARBA" id="ARBA00022989"/>
    </source>
</evidence>
<dbReference type="InterPro" id="IPR006153">
    <property type="entry name" value="Cation/H_exchanger_TM"/>
</dbReference>
<dbReference type="RefSeq" id="WP_073479784.1">
    <property type="nucleotide sequence ID" value="NZ_FQVN01000001.1"/>
</dbReference>
<keyword evidence="6" id="KW-0915">Sodium</keyword>
<comment type="subcellular location">
    <subcellularLocation>
        <location evidence="1">Cell membrane</location>
        <topology evidence="1">Multi-pass membrane protein</topology>
    </subcellularLocation>
</comment>